<feature type="non-terminal residue" evidence="1">
    <location>
        <position position="1"/>
    </location>
</feature>
<evidence type="ECO:0000313" key="2">
    <source>
        <dbReference type="Proteomes" id="UP000054538"/>
    </source>
</evidence>
<protein>
    <submittedName>
        <fullName evidence="1">Uncharacterized protein</fullName>
    </submittedName>
</protein>
<keyword evidence="2" id="KW-1185">Reference proteome</keyword>
<sequence>VSMLAEELSIQSLSDLLCCFLFKKIYPIYPSNCSEVPLMVCPCYNEHISTFNLAYSRFYALSDLSGIGGMQTEFICST</sequence>
<name>A0A0D0DTQ5_9AGAM</name>
<feature type="non-terminal residue" evidence="1">
    <location>
        <position position="78"/>
    </location>
</feature>
<dbReference type="OrthoDB" id="2679880at2759"/>
<reference evidence="1 2" key="1">
    <citation type="submission" date="2014-04" db="EMBL/GenBank/DDBJ databases">
        <authorList>
            <consortium name="DOE Joint Genome Institute"/>
            <person name="Kuo A."/>
            <person name="Kohler A."/>
            <person name="Jargeat P."/>
            <person name="Nagy L.G."/>
            <person name="Floudas D."/>
            <person name="Copeland A."/>
            <person name="Barry K.W."/>
            <person name="Cichocki N."/>
            <person name="Veneault-Fourrey C."/>
            <person name="LaButti K."/>
            <person name="Lindquist E.A."/>
            <person name="Lipzen A."/>
            <person name="Lundell T."/>
            <person name="Morin E."/>
            <person name="Murat C."/>
            <person name="Sun H."/>
            <person name="Tunlid A."/>
            <person name="Henrissat B."/>
            <person name="Grigoriev I.V."/>
            <person name="Hibbett D.S."/>
            <person name="Martin F."/>
            <person name="Nordberg H.P."/>
            <person name="Cantor M.N."/>
            <person name="Hua S.X."/>
        </authorList>
    </citation>
    <scope>NUCLEOTIDE SEQUENCE [LARGE SCALE GENOMIC DNA]</scope>
    <source>
        <strain evidence="1 2">Ve08.2h10</strain>
    </source>
</reference>
<dbReference type="AlphaFoldDB" id="A0A0D0DTQ5"/>
<dbReference type="HOGENOM" id="CLU_006344_15_2_1"/>
<proteinExistence type="predicted"/>
<gene>
    <name evidence="1" type="ORF">PAXRUDRAFT_88867</name>
</gene>
<accession>A0A0D0DTQ5</accession>
<reference evidence="2" key="2">
    <citation type="submission" date="2015-01" db="EMBL/GenBank/DDBJ databases">
        <title>Evolutionary Origins and Diversification of the Mycorrhizal Mutualists.</title>
        <authorList>
            <consortium name="DOE Joint Genome Institute"/>
            <consortium name="Mycorrhizal Genomics Consortium"/>
            <person name="Kohler A."/>
            <person name="Kuo A."/>
            <person name="Nagy L.G."/>
            <person name="Floudas D."/>
            <person name="Copeland A."/>
            <person name="Barry K.W."/>
            <person name="Cichocki N."/>
            <person name="Veneault-Fourrey C."/>
            <person name="LaButti K."/>
            <person name="Lindquist E.A."/>
            <person name="Lipzen A."/>
            <person name="Lundell T."/>
            <person name="Morin E."/>
            <person name="Murat C."/>
            <person name="Riley R."/>
            <person name="Ohm R."/>
            <person name="Sun H."/>
            <person name="Tunlid A."/>
            <person name="Henrissat B."/>
            <person name="Grigoriev I.V."/>
            <person name="Hibbett D.S."/>
            <person name="Martin F."/>
        </authorList>
    </citation>
    <scope>NUCLEOTIDE SEQUENCE [LARGE SCALE GENOMIC DNA]</scope>
    <source>
        <strain evidence="2">Ve08.2h10</strain>
    </source>
</reference>
<evidence type="ECO:0000313" key="1">
    <source>
        <dbReference type="EMBL" id="KIK92036.1"/>
    </source>
</evidence>
<organism evidence="1 2">
    <name type="scientific">Paxillus rubicundulus Ve08.2h10</name>
    <dbReference type="NCBI Taxonomy" id="930991"/>
    <lineage>
        <taxon>Eukaryota</taxon>
        <taxon>Fungi</taxon>
        <taxon>Dikarya</taxon>
        <taxon>Basidiomycota</taxon>
        <taxon>Agaricomycotina</taxon>
        <taxon>Agaricomycetes</taxon>
        <taxon>Agaricomycetidae</taxon>
        <taxon>Boletales</taxon>
        <taxon>Paxilineae</taxon>
        <taxon>Paxillaceae</taxon>
        <taxon>Paxillus</taxon>
    </lineage>
</organism>
<dbReference type="Proteomes" id="UP000054538">
    <property type="component" value="Unassembled WGS sequence"/>
</dbReference>
<dbReference type="InParanoid" id="A0A0D0DTQ5"/>
<dbReference type="EMBL" id="KN825322">
    <property type="protein sequence ID" value="KIK92036.1"/>
    <property type="molecule type" value="Genomic_DNA"/>
</dbReference>